<gene>
    <name evidence="7" type="ORF">ACFSBX_03165</name>
</gene>
<dbReference type="GO" id="GO:0016301">
    <property type="term" value="F:kinase activity"/>
    <property type="evidence" value="ECO:0007669"/>
    <property type="project" value="UniProtKB-UniRule"/>
</dbReference>
<dbReference type="EMBL" id="JBHUDK010000002">
    <property type="protein sequence ID" value="MFD1597956.1"/>
    <property type="molecule type" value="Genomic_DNA"/>
</dbReference>
<dbReference type="GO" id="GO:0015937">
    <property type="term" value="P:coenzyme A biosynthetic process"/>
    <property type="evidence" value="ECO:0007669"/>
    <property type="project" value="UniProtKB-UniRule"/>
</dbReference>
<dbReference type="Proteomes" id="UP001597085">
    <property type="component" value="Unassembled WGS sequence"/>
</dbReference>
<feature type="binding site" evidence="6">
    <location>
        <position position="39"/>
    </location>
    <ligand>
        <name>GTP</name>
        <dbReference type="ChEBI" id="CHEBI:37565"/>
    </ligand>
</feature>
<comment type="catalytic activity">
    <reaction evidence="6">
        <text>3'-dephospho-CoA + GTP = GDP + CoA + H(+)</text>
        <dbReference type="Rhea" id="RHEA:61156"/>
        <dbReference type="ChEBI" id="CHEBI:15378"/>
        <dbReference type="ChEBI" id="CHEBI:37565"/>
        <dbReference type="ChEBI" id="CHEBI:57287"/>
        <dbReference type="ChEBI" id="CHEBI:57328"/>
        <dbReference type="ChEBI" id="CHEBI:58189"/>
        <dbReference type="EC" id="2.7.1.237"/>
    </reaction>
</comment>
<dbReference type="HAMAP" id="MF_00590">
    <property type="entry name" value="Dephospho_CoA_kinase_GTP_dep"/>
    <property type="match status" value="1"/>
</dbReference>
<feature type="binding site" evidence="6">
    <location>
        <position position="58"/>
    </location>
    <ligand>
        <name>GTP</name>
        <dbReference type="ChEBI" id="CHEBI:37565"/>
    </ligand>
</feature>
<evidence type="ECO:0000256" key="3">
    <source>
        <dbReference type="ARBA" id="ARBA00022777"/>
    </source>
</evidence>
<dbReference type="GO" id="GO:0005525">
    <property type="term" value="F:GTP binding"/>
    <property type="evidence" value="ECO:0007669"/>
    <property type="project" value="UniProtKB-UniRule"/>
</dbReference>
<keyword evidence="4 6" id="KW-0173">Coenzyme A biosynthesis</keyword>
<feature type="binding site" evidence="6">
    <location>
        <position position="60"/>
    </location>
    <ligand>
        <name>GTP</name>
        <dbReference type="ChEBI" id="CHEBI:37565"/>
    </ligand>
</feature>
<dbReference type="InterPro" id="IPR007164">
    <property type="entry name" value="GTP-dep_dephospho-CoA_kin"/>
</dbReference>
<keyword evidence="3 6" id="KW-0418">Kinase</keyword>
<keyword evidence="8" id="KW-1185">Reference proteome</keyword>
<evidence type="ECO:0000313" key="7">
    <source>
        <dbReference type="EMBL" id="MFD1597956.1"/>
    </source>
</evidence>
<evidence type="ECO:0000256" key="2">
    <source>
        <dbReference type="ARBA" id="ARBA00022741"/>
    </source>
</evidence>
<feature type="binding site" evidence="6">
    <location>
        <position position="41"/>
    </location>
    <ligand>
        <name>GTP</name>
        <dbReference type="ChEBI" id="CHEBI:37565"/>
    </ligand>
</feature>
<comment type="pathway">
    <text evidence="6">Cofactor biosynthesis; coenzyme A biosynthesis.</text>
</comment>
<evidence type="ECO:0000313" key="8">
    <source>
        <dbReference type="Proteomes" id="UP001597085"/>
    </source>
</evidence>
<protein>
    <recommendedName>
        <fullName evidence="6">GTP-dependent dephospho-CoA kinase</fullName>
        <ecNumber evidence="6">2.7.1.237</ecNumber>
    </recommendedName>
    <alternativeName>
        <fullName evidence="6">Dephospho-coenzyme A kinase</fullName>
        <shortName evidence="6">DPCK</shortName>
    </alternativeName>
</protein>
<feature type="binding site" evidence="6">
    <location>
        <position position="116"/>
    </location>
    <ligand>
        <name>GTP</name>
        <dbReference type="ChEBI" id="CHEBI:37565"/>
    </ligand>
</feature>
<organism evidence="7 8">
    <name type="scientific">Halobellus rarus</name>
    <dbReference type="NCBI Taxonomy" id="1126237"/>
    <lineage>
        <taxon>Archaea</taxon>
        <taxon>Methanobacteriati</taxon>
        <taxon>Methanobacteriota</taxon>
        <taxon>Stenosarchaea group</taxon>
        <taxon>Halobacteria</taxon>
        <taxon>Halobacteriales</taxon>
        <taxon>Haloferacaceae</taxon>
        <taxon>Halobellus</taxon>
    </lineage>
</organism>
<proteinExistence type="inferred from homology"/>
<comment type="caution">
    <text evidence="7">The sequence shown here is derived from an EMBL/GenBank/DDBJ whole genome shotgun (WGS) entry which is preliminary data.</text>
</comment>
<feature type="binding site" evidence="6">
    <location>
        <position position="40"/>
    </location>
    <ligand>
        <name>GTP</name>
        <dbReference type="ChEBI" id="CHEBI:37565"/>
    </ligand>
</feature>
<comment type="caution">
    <text evidence="6">Lacks conserved residue(s) required for the propagation of feature annotation.</text>
</comment>
<dbReference type="PANTHER" id="PTHR40732">
    <property type="entry name" value="UPF0218 PROTEIN TK1697"/>
    <property type="match status" value="1"/>
</dbReference>
<reference evidence="7 8" key="1">
    <citation type="journal article" date="2019" name="Int. J. Syst. Evol. Microbiol.">
        <title>The Global Catalogue of Microorganisms (GCM) 10K type strain sequencing project: providing services to taxonomists for standard genome sequencing and annotation.</title>
        <authorList>
            <consortium name="The Broad Institute Genomics Platform"/>
            <consortium name="The Broad Institute Genome Sequencing Center for Infectious Disease"/>
            <person name="Wu L."/>
            <person name="Ma J."/>
        </authorList>
    </citation>
    <scope>NUCLEOTIDE SEQUENCE [LARGE SCALE GENOMIC DNA]</scope>
    <source>
        <strain evidence="7 8">CGMCC 1.12121</strain>
    </source>
</reference>
<keyword evidence="2 6" id="KW-0547">Nucleotide-binding</keyword>
<evidence type="ECO:0000256" key="5">
    <source>
        <dbReference type="ARBA" id="ARBA00023134"/>
    </source>
</evidence>
<comment type="function">
    <text evidence="6">Catalyzes the GTP-dependent phosphorylation of the 3'-hydroxyl group of dephosphocoenzyme A to form coenzyme A (CoA).</text>
</comment>
<dbReference type="Pfam" id="PF04019">
    <property type="entry name" value="DUF359"/>
    <property type="match status" value="1"/>
</dbReference>
<keyword evidence="1 6" id="KW-0808">Transferase</keyword>
<evidence type="ECO:0000256" key="1">
    <source>
        <dbReference type="ARBA" id="ARBA00022679"/>
    </source>
</evidence>
<evidence type="ECO:0000256" key="6">
    <source>
        <dbReference type="HAMAP-Rule" id="MF_00590"/>
    </source>
</evidence>
<accession>A0ABD6CL01</accession>
<comment type="similarity">
    <text evidence="6">Belongs to the GTP-dependent DPCK family.</text>
</comment>
<dbReference type="PANTHER" id="PTHR40732:SF1">
    <property type="entry name" value="GTP-DEPENDENT DEPHOSPHO-COA KINASE"/>
    <property type="match status" value="1"/>
</dbReference>
<dbReference type="PIRSF" id="PIRSF006533">
    <property type="entry name" value="UCP006533"/>
    <property type="match status" value="1"/>
</dbReference>
<dbReference type="EC" id="2.7.1.237" evidence="6"/>
<dbReference type="RefSeq" id="WP_256421245.1">
    <property type="nucleotide sequence ID" value="NZ_JANHDI010000007.1"/>
</dbReference>
<name>A0ABD6CL01_9EURY</name>
<keyword evidence="5 6" id="KW-0342">GTP-binding</keyword>
<evidence type="ECO:0000256" key="4">
    <source>
        <dbReference type="ARBA" id="ARBA00022993"/>
    </source>
</evidence>
<sequence>MLTLPDDIRGSFKEPFGPVYTDAAALLSDAGRPVIAVGDVVTYHLRRAGHVPAVAIVDGKTKRETVDAEIREALADPEHRRDVENPPGALSESLLVALAEAVASDEPITIVVDGEEDLATLPAVLVAPDGATVVYGQPGEGMVRVDVTDDTKAEMRSLIERMDGDVSGALTALGVEATDESR</sequence>
<dbReference type="AlphaFoldDB" id="A0ABD6CL01"/>